<gene>
    <name evidence="1" type="ORF">ACFPM3_06715</name>
</gene>
<protein>
    <submittedName>
        <fullName evidence="1">Uncharacterized protein</fullName>
    </submittedName>
</protein>
<evidence type="ECO:0000313" key="2">
    <source>
        <dbReference type="Proteomes" id="UP001595829"/>
    </source>
</evidence>
<dbReference type="EMBL" id="JBHSJD010000002">
    <property type="protein sequence ID" value="MFC5021836.1"/>
    <property type="molecule type" value="Genomic_DNA"/>
</dbReference>
<accession>A0ABV9X9N7</accession>
<dbReference type="RefSeq" id="WP_345693775.1">
    <property type="nucleotide sequence ID" value="NZ_BAABIT010000001.1"/>
</dbReference>
<evidence type="ECO:0000313" key="1">
    <source>
        <dbReference type="EMBL" id="MFC5021836.1"/>
    </source>
</evidence>
<reference evidence="2" key="1">
    <citation type="journal article" date="2019" name="Int. J. Syst. Evol. Microbiol.">
        <title>The Global Catalogue of Microorganisms (GCM) 10K type strain sequencing project: providing services to taxonomists for standard genome sequencing and annotation.</title>
        <authorList>
            <consortium name="The Broad Institute Genomics Platform"/>
            <consortium name="The Broad Institute Genome Sequencing Center for Infectious Disease"/>
            <person name="Wu L."/>
            <person name="Ma J."/>
        </authorList>
    </citation>
    <scope>NUCLEOTIDE SEQUENCE [LARGE SCALE GENOMIC DNA]</scope>
    <source>
        <strain evidence="2">CGMCC 4.1648</strain>
    </source>
</reference>
<organism evidence="1 2">
    <name type="scientific">Streptomyces coeruleoprunus</name>
    <dbReference type="NCBI Taxonomy" id="285563"/>
    <lineage>
        <taxon>Bacteria</taxon>
        <taxon>Bacillati</taxon>
        <taxon>Actinomycetota</taxon>
        <taxon>Actinomycetes</taxon>
        <taxon>Kitasatosporales</taxon>
        <taxon>Streptomycetaceae</taxon>
        <taxon>Streptomyces</taxon>
    </lineage>
</organism>
<dbReference type="Proteomes" id="UP001595829">
    <property type="component" value="Unassembled WGS sequence"/>
</dbReference>
<proteinExistence type="predicted"/>
<name>A0ABV9X9N7_9ACTN</name>
<keyword evidence="2" id="KW-1185">Reference proteome</keyword>
<comment type="caution">
    <text evidence="1">The sequence shown here is derived from an EMBL/GenBank/DDBJ whole genome shotgun (WGS) entry which is preliminary data.</text>
</comment>
<sequence>MRSAEIHADGPELAGLIGESGALLLADYISVVPDEHTDCVSGYVLGQLVTVASRHLKHWCLTDVGRRRRGSRRTP</sequence>